<dbReference type="GeneID" id="63844792"/>
<gene>
    <name evidence="3" type="ORF">K460DRAFT_268704</name>
</gene>
<dbReference type="EMBL" id="ML976614">
    <property type="protein sequence ID" value="KAF1850183.1"/>
    <property type="molecule type" value="Genomic_DNA"/>
</dbReference>
<keyword evidence="4" id="KW-1185">Reference proteome</keyword>
<evidence type="ECO:0000313" key="3">
    <source>
        <dbReference type="EMBL" id="KAF1850183.1"/>
    </source>
</evidence>
<dbReference type="RefSeq" id="XP_040792746.1">
    <property type="nucleotide sequence ID" value="XM_040927539.1"/>
</dbReference>
<name>A0A9P4GPD5_9PLEO</name>
<proteinExistence type="predicted"/>
<dbReference type="Proteomes" id="UP000800039">
    <property type="component" value="Unassembled WGS sequence"/>
</dbReference>
<feature type="non-terminal residue" evidence="3">
    <location>
        <position position="278"/>
    </location>
</feature>
<dbReference type="GO" id="GO:0003723">
    <property type="term" value="F:RNA binding"/>
    <property type="evidence" value="ECO:0007669"/>
    <property type="project" value="UniProtKB-UniRule"/>
</dbReference>
<protein>
    <recommendedName>
        <fullName evidence="2">RRM domain-containing protein</fullName>
    </recommendedName>
</protein>
<comment type="caution">
    <text evidence="3">The sequence shown here is derived from an EMBL/GenBank/DDBJ whole genome shotgun (WGS) entry which is preliminary data.</text>
</comment>
<dbReference type="SUPFAM" id="SSF54928">
    <property type="entry name" value="RNA-binding domain, RBD"/>
    <property type="match status" value="1"/>
</dbReference>
<dbReference type="Pfam" id="PF00076">
    <property type="entry name" value="RRM_1"/>
    <property type="match status" value="1"/>
</dbReference>
<dbReference type="OrthoDB" id="3669211at2759"/>
<dbReference type="InterPro" id="IPR000504">
    <property type="entry name" value="RRM_dom"/>
</dbReference>
<dbReference type="InterPro" id="IPR012677">
    <property type="entry name" value="Nucleotide-bd_a/b_plait_sf"/>
</dbReference>
<feature type="domain" description="RRM" evidence="2">
    <location>
        <begin position="1"/>
        <end position="74"/>
    </location>
</feature>
<reference evidence="3" key="1">
    <citation type="submission" date="2020-01" db="EMBL/GenBank/DDBJ databases">
        <authorList>
            <consortium name="DOE Joint Genome Institute"/>
            <person name="Haridas S."/>
            <person name="Albert R."/>
            <person name="Binder M."/>
            <person name="Bloem J."/>
            <person name="Labutti K."/>
            <person name="Salamov A."/>
            <person name="Andreopoulos B."/>
            <person name="Baker S.E."/>
            <person name="Barry K."/>
            <person name="Bills G."/>
            <person name="Bluhm B.H."/>
            <person name="Cannon C."/>
            <person name="Castanera R."/>
            <person name="Culley D.E."/>
            <person name="Daum C."/>
            <person name="Ezra D."/>
            <person name="Gonzalez J.B."/>
            <person name="Henrissat B."/>
            <person name="Kuo A."/>
            <person name="Liang C."/>
            <person name="Lipzen A."/>
            <person name="Lutzoni F."/>
            <person name="Magnuson J."/>
            <person name="Mondo S."/>
            <person name="Nolan M."/>
            <person name="Ohm R."/>
            <person name="Pangilinan J."/>
            <person name="Park H.-J."/>
            <person name="Ramirez L."/>
            <person name="Alfaro M."/>
            <person name="Sun H."/>
            <person name="Tritt A."/>
            <person name="Yoshinaga Y."/>
            <person name="Zwiers L.-H."/>
            <person name="Turgeon B.G."/>
            <person name="Goodwin S.B."/>
            <person name="Spatafora J.W."/>
            <person name="Crous P.W."/>
            <person name="Grigoriev I.V."/>
        </authorList>
    </citation>
    <scope>NUCLEOTIDE SEQUENCE</scope>
    <source>
        <strain evidence="3">CBS 394.84</strain>
    </source>
</reference>
<dbReference type="AlphaFoldDB" id="A0A9P4GPD5"/>
<accession>A0A9P4GPD5</accession>
<organism evidence="3 4">
    <name type="scientific">Cucurbitaria berberidis CBS 394.84</name>
    <dbReference type="NCBI Taxonomy" id="1168544"/>
    <lineage>
        <taxon>Eukaryota</taxon>
        <taxon>Fungi</taxon>
        <taxon>Dikarya</taxon>
        <taxon>Ascomycota</taxon>
        <taxon>Pezizomycotina</taxon>
        <taxon>Dothideomycetes</taxon>
        <taxon>Pleosporomycetidae</taxon>
        <taxon>Pleosporales</taxon>
        <taxon>Pleosporineae</taxon>
        <taxon>Cucurbitariaceae</taxon>
        <taxon>Cucurbitaria</taxon>
    </lineage>
</organism>
<keyword evidence="1" id="KW-0694">RNA-binding</keyword>
<dbReference type="InterPro" id="IPR035979">
    <property type="entry name" value="RBD_domain_sf"/>
</dbReference>
<sequence>LIFVKNIPTYMANRTIPKLYNEYGAFHVKNVYPQASITTAVVSFRTKEEAARAQKETDGMRFLDVILRVEMYEKHRSVRFIRDSGPAQRPLGAIEDDDEATLEEEVAFDTKHRYTPPLDVVASTLPNDAPKGMTWAHVAADKGALTVMSPPSTPEAALSENKIVTSSTPVTTPRTKVAVPHILFAPSPAQSDHHRLKTYLDRTAPSNFTFVPSLAARGNNKPYNADTKSTSKLNNPFGAVGQAMDVPRHTSVWKPIDTAELIRQRHCQGCSFCQLRTR</sequence>
<dbReference type="PROSITE" id="PS50102">
    <property type="entry name" value="RRM"/>
    <property type="match status" value="1"/>
</dbReference>
<evidence type="ECO:0000259" key="2">
    <source>
        <dbReference type="PROSITE" id="PS50102"/>
    </source>
</evidence>
<dbReference type="Gene3D" id="3.30.70.330">
    <property type="match status" value="1"/>
</dbReference>
<evidence type="ECO:0000313" key="4">
    <source>
        <dbReference type="Proteomes" id="UP000800039"/>
    </source>
</evidence>
<evidence type="ECO:0000256" key="1">
    <source>
        <dbReference type="PROSITE-ProRule" id="PRU00176"/>
    </source>
</evidence>
<feature type="non-terminal residue" evidence="3">
    <location>
        <position position="1"/>
    </location>
</feature>
<dbReference type="CDD" id="cd00590">
    <property type="entry name" value="RRM_SF"/>
    <property type="match status" value="1"/>
</dbReference>